<gene>
    <name evidence="2" type="ORF">H6G03_11990</name>
</gene>
<dbReference type="RefSeq" id="WP_190464627.1">
    <property type="nucleotide sequence ID" value="NZ_JACJPW010000026.1"/>
</dbReference>
<organism evidence="2 3">
    <name type="scientific">Aerosakkonema funiforme FACHB-1375</name>
    <dbReference type="NCBI Taxonomy" id="2949571"/>
    <lineage>
        <taxon>Bacteria</taxon>
        <taxon>Bacillati</taxon>
        <taxon>Cyanobacteriota</taxon>
        <taxon>Cyanophyceae</taxon>
        <taxon>Oscillatoriophycideae</taxon>
        <taxon>Aerosakkonematales</taxon>
        <taxon>Aerosakkonemataceae</taxon>
        <taxon>Aerosakkonema</taxon>
    </lineage>
</organism>
<evidence type="ECO:0000259" key="1">
    <source>
        <dbReference type="Pfam" id="PF09353"/>
    </source>
</evidence>
<reference evidence="2" key="2">
    <citation type="submission" date="2020-08" db="EMBL/GenBank/DDBJ databases">
        <authorList>
            <person name="Chen M."/>
            <person name="Teng W."/>
            <person name="Zhao L."/>
            <person name="Hu C."/>
            <person name="Zhou Y."/>
            <person name="Han B."/>
            <person name="Song L."/>
            <person name="Shu W."/>
        </authorList>
    </citation>
    <scope>NUCLEOTIDE SEQUENCE</scope>
    <source>
        <strain evidence="2">FACHB-1375</strain>
    </source>
</reference>
<dbReference type="AlphaFoldDB" id="A0A926VEN7"/>
<reference evidence="2" key="1">
    <citation type="journal article" date="2015" name="ISME J.">
        <title>Draft Genome Sequence of Streptomyces incarnatus NRRL8089, which Produces the Nucleoside Antibiotic Sinefungin.</title>
        <authorList>
            <person name="Oshima K."/>
            <person name="Hattori M."/>
            <person name="Shimizu H."/>
            <person name="Fukuda K."/>
            <person name="Nemoto M."/>
            <person name="Inagaki K."/>
            <person name="Tamura T."/>
        </authorList>
    </citation>
    <scope>NUCLEOTIDE SEQUENCE</scope>
    <source>
        <strain evidence="2">FACHB-1375</strain>
    </source>
</reference>
<comment type="caution">
    <text evidence="2">The sequence shown here is derived from an EMBL/GenBank/DDBJ whole genome shotgun (WGS) entry which is preliminary data.</text>
</comment>
<dbReference type="InterPro" id="IPR018962">
    <property type="entry name" value="DUF1995"/>
</dbReference>
<keyword evidence="3" id="KW-1185">Reference proteome</keyword>
<dbReference type="Proteomes" id="UP000641646">
    <property type="component" value="Unassembled WGS sequence"/>
</dbReference>
<evidence type="ECO:0000313" key="2">
    <source>
        <dbReference type="EMBL" id="MBD2181818.1"/>
    </source>
</evidence>
<dbReference type="EMBL" id="JACJPW010000026">
    <property type="protein sequence ID" value="MBD2181818.1"/>
    <property type="molecule type" value="Genomic_DNA"/>
</dbReference>
<proteinExistence type="predicted"/>
<feature type="domain" description="DUF1995" evidence="1">
    <location>
        <begin position="5"/>
        <end position="209"/>
    </location>
</feature>
<protein>
    <submittedName>
        <fullName evidence="2">DUF1995 family protein</fullName>
    </submittedName>
</protein>
<accession>A0A926VEN7</accession>
<name>A0A926VEN7_9CYAN</name>
<dbReference type="InterPro" id="IPR053021">
    <property type="entry name" value="Chloroplast_ADK"/>
</dbReference>
<dbReference type="PANTHER" id="PTHR35509:SF1">
    <property type="entry name" value="DOMAIN PROTEIN, PUTATIVE (DUF1995)-RELATED"/>
    <property type="match status" value="1"/>
</dbReference>
<sequence length="247" mass="27647">MAELPNTLEEAIAQSRQATLAAIADGYTRLQVELLFPEIALQAQSIAKQFIEVFEDRIGQVKMFFPDAGAAALARRDWGEVPFKIQDIGMGRTPIENKIQPEDEIFLLVNLSSVEVAEVEKLCNAVGDRPVILLIPHLEDAGTVGIGYAGRQLRERFLNTLQSCYYVRPLQGAAVFRCYPGPWQVWLEVGDNYNLIAELPQKPVGEEVDRIIFDAIGPTDSDTAETPRPKKPGFFTNMQRFLRALNR</sequence>
<dbReference type="Pfam" id="PF09353">
    <property type="entry name" value="DUF1995"/>
    <property type="match status" value="1"/>
</dbReference>
<evidence type="ECO:0000313" key="3">
    <source>
        <dbReference type="Proteomes" id="UP000641646"/>
    </source>
</evidence>
<dbReference type="PANTHER" id="PTHR35509">
    <property type="entry name" value="DOMAIN PROTEIN, PUTATIVE (DUF1995)-RELATED"/>
    <property type="match status" value="1"/>
</dbReference>